<dbReference type="InterPro" id="IPR011051">
    <property type="entry name" value="RmlC_Cupin_sf"/>
</dbReference>
<protein>
    <recommendedName>
        <fullName evidence="4 7">dTDP-4-dehydrorhamnose 3,5-epimerase</fullName>
        <ecNumber evidence="3 7">5.1.3.13</ecNumber>
    </recommendedName>
    <alternativeName>
        <fullName evidence="7">Thymidine diphospho-4-keto-rhamnose 3,5-epimerase</fullName>
    </alternativeName>
</protein>
<dbReference type="Pfam" id="PF00908">
    <property type="entry name" value="dTDP_sugar_isom"/>
    <property type="match status" value="1"/>
</dbReference>
<reference evidence="8" key="2">
    <citation type="submission" date="2022-10" db="EMBL/GenBank/DDBJ databases">
        <authorList>
            <person name="Aronson H.S."/>
        </authorList>
    </citation>
    <scope>NUCLEOTIDE SEQUENCE</scope>
    <source>
        <strain evidence="8">RS19-109</strain>
    </source>
</reference>
<comment type="pathway">
    <text evidence="7">Carbohydrate biosynthesis; dTDP-L-rhamnose biosynthesis.</text>
</comment>
<dbReference type="Proteomes" id="UP001154240">
    <property type="component" value="Unassembled WGS sequence"/>
</dbReference>
<evidence type="ECO:0000256" key="7">
    <source>
        <dbReference type="RuleBase" id="RU364069"/>
    </source>
</evidence>
<dbReference type="GO" id="GO:0019305">
    <property type="term" value="P:dTDP-rhamnose biosynthetic process"/>
    <property type="evidence" value="ECO:0007669"/>
    <property type="project" value="UniProtKB-UniRule"/>
</dbReference>
<evidence type="ECO:0000256" key="6">
    <source>
        <dbReference type="PIRSR" id="PIRSR600888-3"/>
    </source>
</evidence>
<dbReference type="EC" id="5.1.3.13" evidence="3 7"/>
<evidence type="ECO:0000256" key="4">
    <source>
        <dbReference type="ARBA" id="ARBA00019595"/>
    </source>
</evidence>
<organism evidence="8 9">
    <name type="scientific">Thiovibrio frasassiensis</name>
    <dbReference type="NCBI Taxonomy" id="2984131"/>
    <lineage>
        <taxon>Bacteria</taxon>
        <taxon>Pseudomonadati</taxon>
        <taxon>Thermodesulfobacteriota</taxon>
        <taxon>Desulfobulbia</taxon>
        <taxon>Desulfobulbales</taxon>
        <taxon>Thiovibrionaceae</taxon>
        <taxon>Thiovibrio</taxon>
    </lineage>
</organism>
<accession>A0A9X4MER1</accession>
<keyword evidence="7 8" id="KW-0413">Isomerase</keyword>
<evidence type="ECO:0000313" key="8">
    <source>
        <dbReference type="EMBL" id="MDG4474795.1"/>
    </source>
</evidence>
<reference evidence="8" key="1">
    <citation type="journal article" date="2022" name="bioRxiv">
        <title>Thiovibrio frasassiensisgen. nov., sp. nov., an autotrophic, elemental sulfur disproportionating bacterium isolated from sulfidic karst sediment, and proposal of Thiovibrionaceae fam. nov.</title>
        <authorList>
            <person name="Aronson H."/>
            <person name="Thomas C."/>
            <person name="Bhattacharyya M."/>
            <person name="Eckstein S."/>
            <person name="Jensen S."/>
            <person name="Barco R."/>
            <person name="Macalady J."/>
            <person name="Amend J."/>
        </authorList>
    </citation>
    <scope>NUCLEOTIDE SEQUENCE</scope>
    <source>
        <strain evidence="8">RS19-109</strain>
    </source>
</reference>
<dbReference type="InterPro" id="IPR000888">
    <property type="entry name" value="RmlC-like"/>
</dbReference>
<feature type="active site" description="Proton donor" evidence="5">
    <location>
        <position position="136"/>
    </location>
</feature>
<dbReference type="CDD" id="cd00438">
    <property type="entry name" value="cupin_RmlC"/>
    <property type="match status" value="1"/>
</dbReference>
<dbReference type="GO" id="GO:0008830">
    <property type="term" value="F:dTDP-4-dehydrorhamnose 3,5-epimerase activity"/>
    <property type="evidence" value="ECO:0007669"/>
    <property type="project" value="UniProtKB-UniRule"/>
</dbReference>
<dbReference type="SUPFAM" id="SSF51182">
    <property type="entry name" value="RmlC-like cupins"/>
    <property type="match status" value="1"/>
</dbReference>
<dbReference type="NCBIfam" id="TIGR01221">
    <property type="entry name" value="rmlC"/>
    <property type="match status" value="1"/>
</dbReference>
<keyword evidence="9" id="KW-1185">Reference proteome</keyword>
<evidence type="ECO:0000256" key="1">
    <source>
        <dbReference type="ARBA" id="ARBA00001298"/>
    </source>
</evidence>
<gene>
    <name evidence="8" type="primary">rfbC</name>
    <name evidence="8" type="ORF">OLX77_01305</name>
</gene>
<comment type="similarity">
    <text evidence="7">Belongs to the dTDP-4-dehydrorhamnose 3,5-epimerase family.</text>
</comment>
<name>A0A9X4MER1_9BACT</name>
<dbReference type="InterPro" id="IPR014710">
    <property type="entry name" value="RmlC-like_jellyroll"/>
</dbReference>
<comment type="catalytic activity">
    <reaction evidence="1 7">
        <text>dTDP-4-dehydro-6-deoxy-alpha-D-glucose = dTDP-4-dehydro-beta-L-rhamnose</text>
        <dbReference type="Rhea" id="RHEA:16969"/>
        <dbReference type="ChEBI" id="CHEBI:57649"/>
        <dbReference type="ChEBI" id="CHEBI:62830"/>
        <dbReference type="EC" id="5.1.3.13"/>
    </reaction>
</comment>
<dbReference type="GO" id="GO:0005829">
    <property type="term" value="C:cytosol"/>
    <property type="evidence" value="ECO:0007669"/>
    <property type="project" value="TreeGrafter"/>
</dbReference>
<evidence type="ECO:0000313" key="9">
    <source>
        <dbReference type="Proteomes" id="UP001154240"/>
    </source>
</evidence>
<evidence type="ECO:0000256" key="3">
    <source>
        <dbReference type="ARBA" id="ARBA00012098"/>
    </source>
</evidence>
<comment type="caution">
    <text evidence="8">The sequence shown here is derived from an EMBL/GenBank/DDBJ whole genome shotgun (WGS) entry which is preliminary data.</text>
</comment>
<dbReference type="PANTHER" id="PTHR21047">
    <property type="entry name" value="DTDP-6-DEOXY-D-GLUCOSE-3,5 EPIMERASE"/>
    <property type="match status" value="1"/>
</dbReference>
<comment type="subunit">
    <text evidence="7">Homodimer.</text>
</comment>
<evidence type="ECO:0000256" key="2">
    <source>
        <dbReference type="ARBA" id="ARBA00001997"/>
    </source>
</evidence>
<dbReference type="GO" id="GO:0000271">
    <property type="term" value="P:polysaccharide biosynthetic process"/>
    <property type="evidence" value="ECO:0007669"/>
    <property type="project" value="TreeGrafter"/>
</dbReference>
<feature type="active site" description="Proton acceptor" evidence="5">
    <location>
        <position position="66"/>
    </location>
</feature>
<feature type="site" description="Participates in a stacking interaction with the thymidine ring of dTDP-4-oxo-6-deoxyglucose" evidence="6">
    <location>
        <position position="142"/>
    </location>
</feature>
<dbReference type="RefSeq" id="WP_307631775.1">
    <property type="nucleotide sequence ID" value="NZ_JAPHEH010000001.1"/>
</dbReference>
<evidence type="ECO:0000256" key="5">
    <source>
        <dbReference type="PIRSR" id="PIRSR600888-1"/>
    </source>
</evidence>
<proteinExistence type="inferred from homology"/>
<comment type="function">
    <text evidence="2 7">Catalyzes the epimerization of the C3' and C5'positions of dTDP-6-deoxy-D-xylo-4-hexulose, forming dTDP-6-deoxy-L-lyxo-4-hexulose.</text>
</comment>
<dbReference type="Gene3D" id="2.60.120.10">
    <property type="entry name" value="Jelly Rolls"/>
    <property type="match status" value="1"/>
</dbReference>
<dbReference type="EMBL" id="JAPHEH010000001">
    <property type="protein sequence ID" value="MDG4474795.1"/>
    <property type="molecule type" value="Genomic_DNA"/>
</dbReference>
<dbReference type="AlphaFoldDB" id="A0A9X4MER1"/>
<dbReference type="PANTHER" id="PTHR21047:SF2">
    <property type="entry name" value="THYMIDINE DIPHOSPHO-4-KETO-RHAMNOSE 3,5-EPIMERASE"/>
    <property type="match status" value="1"/>
</dbReference>
<sequence length="187" mass="21097">MKSCFALSETPLPGLTLLQRKPFGDNRGFFERLFCHQELQAFVPGKNIMQINHTLTTKIGTIRGIHFQYPPHTETKLVSCLHGEVYDVAVDLRQGSPTFLRWHAEILSGDNHKTLIIPEGFAHGFQTLTEKCEMLYLHTAAYHPNAEGGIHSQDPRLAIRWPLPISVLSSRDATHQLLLDDFTGITI</sequence>